<feature type="transmembrane region" description="Helical" evidence="2">
    <location>
        <begin position="264"/>
        <end position="285"/>
    </location>
</feature>
<keyword evidence="2" id="KW-0812">Transmembrane</keyword>
<feature type="chain" id="PRO_5005466464" description="Tetratricopeptide repeat protein" evidence="3">
    <location>
        <begin position="25"/>
        <end position="320"/>
    </location>
</feature>
<dbReference type="InterPro" id="IPR011990">
    <property type="entry name" value="TPR-like_helical_dom_sf"/>
</dbReference>
<evidence type="ECO:0000313" key="4">
    <source>
        <dbReference type="EMBL" id="AKU96220.1"/>
    </source>
</evidence>
<gene>
    <name evidence="4" type="ORF">AKJ09_02884</name>
</gene>
<dbReference type="Proteomes" id="UP000064967">
    <property type="component" value="Chromosome"/>
</dbReference>
<dbReference type="STRING" id="1391654.AKJ09_02884"/>
<dbReference type="KEGG" id="llu:AKJ09_02884"/>
<evidence type="ECO:0000256" key="3">
    <source>
        <dbReference type="SAM" id="SignalP"/>
    </source>
</evidence>
<organism evidence="4 5">
    <name type="scientific">Labilithrix luteola</name>
    <dbReference type="NCBI Taxonomy" id="1391654"/>
    <lineage>
        <taxon>Bacteria</taxon>
        <taxon>Pseudomonadati</taxon>
        <taxon>Myxococcota</taxon>
        <taxon>Polyangia</taxon>
        <taxon>Polyangiales</taxon>
        <taxon>Labilitrichaceae</taxon>
        <taxon>Labilithrix</taxon>
    </lineage>
</organism>
<keyword evidence="5" id="KW-1185">Reference proteome</keyword>
<dbReference type="Gene3D" id="1.25.40.10">
    <property type="entry name" value="Tetratricopeptide repeat domain"/>
    <property type="match status" value="1"/>
</dbReference>
<accession>A0A0K1PRR0</accession>
<dbReference type="PROSITE" id="PS50005">
    <property type="entry name" value="TPR"/>
    <property type="match status" value="1"/>
</dbReference>
<keyword evidence="3" id="KW-0732">Signal</keyword>
<evidence type="ECO:0000313" key="5">
    <source>
        <dbReference type="Proteomes" id="UP000064967"/>
    </source>
</evidence>
<protein>
    <recommendedName>
        <fullName evidence="6">Tetratricopeptide repeat protein</fullName>
    </recommendedName>
</protein>
<dbReference type="AlphaFoldDB" id="A0A0K1PRR0"/>
<name>A0A0K1PRR0_9BACT</name>
<dbReference type="EMBL" id="CP012333">
    <property type="protein sequence ID" value="AKU96220.1"/>
    <property type="molecule type" value="Genomic_DNA"/>
</dbReference>
<proteinExistence type="predicted"/>
<feature type="repeat" description="TPR" evidence="1">
    <location>
        <begin position="31"/>
        <end position="64"/>
    </location>
</feature>
<sequence length="320" mass="33063">MNRVSLTSGAALAIALALTTPAYGADTSAPAGALFRQGREDMAKGNYDQACSRFSESLRLLPAVGTMLNLADCEEHRGRVADALANFQHALDAMAKNDDRNAYARGRIAKLQPRVPHVRLVPSGGPLSVELDGVQLGDAALDVPLPVNPGARTVVVHASGRQDRSYSVQVAEGATLDVAIQPGDLLPARELDAKSDARVTPVATPSRAAAWTSLAIGGTGLAVGTVSGLLALGLAGKVRDNCPNHECTSSEDVERASTGKTLTVVSTLGFGVGVVGVGLATYLFLRHGAATKPAFTQGWTDVSPMVSAGTAGISLTRTFR</sequence>
<feature type="signal peptide" evidence="3">
    <location>
        <begin position="1"/>
        <end position="24"/>
    </location>
</feature>
<evidence type="ECO:0000256" key="2">
    <source>
        <dbReference type="SAM" id="Phobius"/>
    </source>
</evidence>
<dbReference type="RefSeq" id="WP_146647539.1">
    <property type="nucleotide sequence ID" value="NZ_CP012333.1"/>
</dbReference>
<keyword evidence="2" id="KW-0472">Membrane</keyword>
<reference evidence="4 5" key="1">
    <citation type="submission" date="2015-08" db="EMBL/GenBank/DDBJ databases">
        <authorList>
            <person name="Babu N.S."/>
            <person name="Beckwith C.J."/>
            <person name="Beseler K.G."/>
            <person name="Brison A."/>
            <person name="Carone J.V."/>
            <person name="Caskin T.P."/>
            <person name="Diamond M."/>
            <person name="Durham M.E."/>
            <person name="Foxe J.M."/>
            <person name="Go M."/>
            <person name="Henderson B.A."/>
            <person name="Jones I.B."/>
            <person name="McGettigan J.A."/>
            <person name="Micheletti S.J."/>
            <person name="Nasrallah M.E."/>
            <person name="Ortiz D."/>
            <person name="Piller C.R."/>
            <person name="Privatt S.R."/>
            <person name="Schneider S.L."/>
            <person name="Sharp S."/>
            <person name="Smith T.C."/>
            <person name="Stanton J.D."/>
            <person name="Ullery H.E."/>
            <person name="Wilson R.J."/>
            <person name="Serrano M.G."/>
            <person name="Buck G."/>
            <person name="Lee V."/>
            <person name="Wang Y."/>
            <person name="Carvalho R."/>
            <person name="Voegtly L."/>
            <person name="Shi R."/>
            <person name="Duckworth R."/>
            <person name="Johnson A."/>
            <person name="Loviza R."/>
            <person name="Walstead R."/>
            <person name="Shah Z."/>
            <person name="Kiflezghi M."/>
            <person name="Wade K."/>
            <person name="Ball S.L."/>
            <person name="Bradley K.W."/>
            <person name="Asai D.J."/>
            <person name="Bowman C.A."/>
            <person name="Russell D.A."/>
            <person name="Pope W.H."/>
            <person name="Jacobs-Sera D."/>
            <person name="Hendrix R.W."/>
            <person name="Hatfull G.F."/>
        </authorList>
    </citation>
    <scope>NUCLEOTIDE SEQUENCE [LARGE SCALE GENOMIC DNA]</scope>
    <source>
        <strain evidence="4 5">DSM 27648</strain>
    </source>
</reference>
<evidence type="ECO:0008006" key="6">
    <source>
        <dbReference type="Google" id="ProtNLM"/>
    </source>
</evidence>
<dbReference type="InterPro" id="IPR019734">
    <property type="entry name" value="TPR_rpt"/>
</dbReference>
<evidence type="ECO:0000256" key="1">
    <source>
        <dbReference type="PROSITE-ProRule" id="PRU00339"/>
    </source>
</evidence>
<dbReference type="OrthoDB" id="5508322at2"/>
<dbReference type="SUPFAM" id="SSF48452">
    <property type="entry name" value="TPR-like"/>
    <property type="match status" value="1"/>
</dbReference>
<keyword evidence="2" id="KW-1133">Transmembrane helix</keyword>
<keyword evidence="1" id="KW-0802">TPR repeat</keyword>